<dbReference type="OrthoDB" id="1423961at2"/>
<dbReference type="STRING" id="408657.SAMN04487995_0343"/>
<dbReference type="InterPro" id="IPR011051">
    <property type="entry name" value="RmlC_Cupin_sf"/>
</dbReference>
<evidence type="ECO:0000259" key="1">
    <source>
        <dbReference type="Pfam" id="PF07883"/>
    </source>
</evidence>
<dbReference type="SUPFAM" id="SSF51182">
    <property type="entry name" value="RmlC-like cupins"/>
    <property type="match status" value="1"/>
</dbReference>
<organism evidence="2 3">
    <name type="scientific">Dyadobacter koreensis</name>
    <dbReference type="NCBI Taxonomy" id="408657"/>
    <lineage>
        <taxon>Bacteria</taxon>
        <taxon>Pseudomonadati</taxon>
        <taxon>Bacteroidota</taxon>
        <taxon>Cytophagia</taxon>
        <taxon>Cytophagales</taxon>
        <taxon>Spirosomataceae</taxon>
        <taxon>Dyadobacter</taxon>
    </lineage>
</organism>
<gene>
    <name evidence="2" type="ORF">SAMN04487995_0343</name>
</gene>
<dbReference type="EMBL" id="FNXY01000001">
    <property type="protein sequence ID" value="SEI39318.1"/>
    <property type="molecule type" value="Genomic_DNA"/>
</dbReference>
<dbReference type="Pfam" id="PF07883">
    <property type="entry name" value="Cupin_2"/>
    <property type="match status" value="1"/>
</dbReference>
<name>A0A1H6Q6B1_9BACT</name>
<accession>A0A1H6Q6B1</accession>
<sequence>MSKKTYVMKTSEIINLGIGLEIHFCLDAADTNAQFTMFKVVIHPNAKVPAAHYHENFDETIYGLKGSLTLIVDDQIITLGPGDYQFINRGSVHNLINQTDEIVEILAFANPGIFTANYFKDLLGVLKVGGPPDKAKLNSIMLQYGLIPVSS</sequence>
<feature type="domain" description="Cupin type-2" evidence="1">
    <location>
        <begin position="40"/>
        <end position="107"/>
    </location>
</feature>
<dbReference type="Proteomes" id="UP000199532">
    <property type="component" value="Unassembled WGS sequence"/>
</dbReference>
<dbReference type="PANTHER" id="PTHR36440:SF1">
    <property type="entry name" value="PUTATIVE (AFU_ORTHOLOGUE AFUA_8G07350)-RELATED"/>
    <property type="match status" value="1"/>
</dbReference>
<reference evidence="2 3" key="1">
    <citation type="submission" date="2016-10" db="EMBL/GenBank/DDBJ databases">
        <authorList>
            <person name="de Groot N.N."/>
        </authorList>
    </citation>
    <scope>NUCLEOTIDE SEQUENCE [LARGE SCALE GENOMIC DNA]</scope>
    <source>
        <strain evidence="2 3">DSM 19938</strain>
    </source>
</reference>
<dbReference type="InterPro" id="IPR053146">
    <property type="entry name" value="QDO-like"/>
</dbReference>
<dbReference type="Gene3D" id="2.60.120.10">
    <property type="entry name" value="Jelly Rolls"/>
    <property type="match status" value="1"/>
</dbReference>
<evidence type="ECO:0000313" key="2">
    <source>
        <dbReference type="EMBL" id="SEI39318.1"/>
    </source>
</evidence>
<keyword evidence="3" id="KW-1185">Reference proteome</keyword>
<proteinExistence type="predicted"/>
<dbReference type="PANTHER" id="PTHR36440">
    <property type="entry name" value="PUTATIVE (AFU_ORTHOLOGUE AFUA_8G07350)-RELATED"/>
    <property type="match status" value="1"/>
</dbReference>
<evidence type="ECO:0000313" key="3">
    <source>
        <dbReference type="Proteomes" id="UP000199532"/>
    </source>
</evidence>
<dbReference type="AlphaFoldDB" id="A0A1H6Q6B1"/>
<dbReference type="InterPro" id="IPR013096">
    <property type="entry name" value="Cupin_2"/>
</dbReference>
<protein>
    <submittedName>
        <fullName evidence="2">Cupin domain-containing protein</fullName>
    </submittedName>
</protein>
<dbReference type="InterPro" id="IPR014710">
    <property type="entry name" value="RmlC-like_jellyroll"/>
</dbReference>